<dbReference type="RefSeq" id="WP_019091495.1">
    <property type="nucleotide sequence ID" value="NZ_BANI01000141.1"/>
</dbReference>
<dbReference type="Proteomes" id="UP000032675">
    <property type="component" value="Unassembled WGS sequence"/>
</dbReference>
<dbReference type="EMBL" id="BANI01000141">
    <property type="protein sequence ID" value="GAN97326.1"/>
    <property type="molecule type" value="Genomic_DNA"/>
</dbReference>
<protein>
    <submittedName>
        <fullName evidence="2">Uncharacterized protein</fullName>
    </submittedName>
</protein>
<gene>
    <name evidence="2" type="ORF">Geu3261_0160_051</name>
</gene>
<accession>A0A0D6Q3K0</accession>
<evidence type="ECO:0000313" key="3">
    <source>
        <dbReference type="Proteomes" id="UP000032675"/>
    </source>
</evidence>
<sequence>MLDGRELYAGAQWTHVQRFADALRARGHDAVAIRDETPLPPRAPRPRLTGLPPRGTAGRRRG</sequence>
<proteinExistence type="predicted"/>
<name>A0A0D6Q3K0_KOMEU</name>
<evidence type="ECO:0000256" key="1">
    <source>
        <dbReference type="SAM" id="MobiDB-lite"/>
    </source>
</evidence>
<feature type="compositionally biased region" description="Low complexity" evidence="1">
    <location>
        <begin position="46"/>
        <end position="56"/>
    </location>
</feature>
<reference evidence="2 3" key="1">
    <citation type="submission" date="2012-11" db="EMBL/GenBank/DDBJ databases">
        <title>Whole genome sequence of Gluconacetobacter europaeus NBRC3261.</title>
        <authorList>
            <person name="Azuma Y."/>
            <person name="Higashiura N."/>
            <person name="Hirakawa H."/>
            <person name="Matsushita K."/>
        </authorList>
    </citation>
    <scope>NUCLEOTIDE SEQUENCE [LARGE SCALE GENOMIC DNA]</scope>
    <source>
        <strain evidence="2 3">NBRC 3261</strain>
    </source>
</reference>
<organism evidence="2 3">
    <name type="scientific">Komagataeibacter europaeus NBRC 3261</name>
    <dbReference type="NCBI Taxonomy" id="1234669"/>
    <lineage>
        <taxon>Bacteria</taxon>
        <taxon>Pseudomonadati</taxon>
        <taxon>Pseudomonadota</taxon>
        <taxon>Alphaproteobacteria</taxon>
        <taxon>Acetobacterales</taxon>
        <taxon>Acetobacteraceae</taxon>
        <taxon>Komagataeibacter</taxon>
    </lineage>
</organism>
<feature type="region of interest" description="Disordered" evidence="1">
    <location>
        <begin position="33"/>
        <end position="62"/>
    </location>
</feature>
<evidence type="ECO:0000313" key="2">
    <source>
        <dbReference type="EMBL" id="GAN97326.1"/>
    </source>
</evidence>
<comment type="caution">
    <text evidence="2">The sequence shown here is derived from an EMBL/GenBank/DDBJ whole genome shotgun (WGS) entry which is preliminary data.</text>
</comment>
<dbReference type="AlphaFoldDB" id="A0A0D6Q3K0"/>